<evidence type="ECO:0000313" key="7">
    <source>
        <dbReference type="Proteomes" id="UP000288405"/>
    </source>
</evidence>
<evidence type="ECO:0000256" key="1">
    <source>
        <dbReference type="ARBA" id="ARBA00001974"/>
    </source>
</evidence>
<dbReference type="OrthoDB" id="9773233at2"/>
<dbReference type="EMBL" id="PIPM01000007">
    <property type="protein sequence ID" value="RUO32686.1"/>
    <property type="molecule type" value="Genomic_DNA"/>
</dbReference>
<evidence type="ECO:0000313" key="6">
    <source>
        <dbReference type="EMBL" id="RUO32686.1"/>
    </source>
</evidence>
<dbReference type="PRINTS" id="PR00411">
    <property type="entry name" value="PNDRDTASEI"/>
</dbReference>
<dbReference type="InterPro" id="IPR023166">
    <property type="entry name" value="BaiN-like_dom_sf"/>
</dbReference>
<keyword evidence="3" id="KW-0274">FAD</keyword>
<gene>
    <name evidence="6" type="ORF">CWE11_07880</name>
</gene>
<name>A0A432WFT6_9GAMM</name>
<dbReference type="Pfam" id="PF03486">
    <property type="entry name" value="HI0933_like"/>
    <property type="match status" value="1"/>
</dbReference>
<comment type="cofactor">
    <cofactor evidence="1">
        <name>FAD</name>
        <dbReference type="ChEBI" id="CHEBI:57692"/>
    </cofactor>
</comment>
<keyword evidence="7" id="KW-1185">Reference proteome</keyword>
<dbReference type="NCBIfam" id="TIGR00275">
    <property type="entry name" value="aminoacetone oxidase family FAD-binding enzyme"/>
    <property type="match status" value="1"/>
</dbReference>
<dbReference type="InterPro" id="IPR057661">
    <property type="entry name" value="RsdA/BaiN/AoA(So)_Rossmann"/>
</dbReference>
<reference evidence="6 7" key="1">
    <citation type="journal article" date="2011" name="Front. Microbiol.">
        <title>Genomic signatures of strain selection and enhancement in Bacillus atrophaeus var. globigii, a historical biowarfare simulant.</title>
        <authorList>
            <person name="Gibbons H.S."/>
            <person name="Broomall S.M."/>
            <person name="McNew L.A."/>
            <person name="Daligault H."/>
            <person name="Chapman C."/>
            <person name="Bruce D."/>
            <person name="Karavis M."/>
            <person name="Krepps M."/>
            <person name="McGregor P.A."/>
            <person name="Hong C."/>
            <person name="Park K.H."/>
            <person name="Akmal A."/>
            <person name="Feldman A."/>
            <person name="Lin J.S."/>
            <person name="Chang W.E."/>
            <person name="Higgs B.W."/>
            <person name="Demirev P."/>
            <person name="Lindquist J."/>
            <person name="Liem A."/>
            <person name="Fochler E."/>
            <person name="Read T.D."/>
            <person name="Tapia R."/>
            <person name="Johnson S."/>
            <person name="Bishop-Lilly K.A."/>
            <person name="Detter C."/>
            <person name="Han C."/>
            <person name="Sozhamannan S."/>
            <person name="Rosenzweig C.N."/>
            <person name="Skowronski E.W."/>
        </authorList>
    </citation>
    <scope>NUCLEOTIDE SEQUENCE [LARGE SCALE GENOMIC DNA]</scope>
    <source>
        <strain evidence="6 7">GYP-17</strain>
    </source>
</reference>
<dbReference type="PRINTS" id="PR00368">
    <property type="entry name" value="FADPNR"/>
</dbReference>
<dbReference type="Gene3D" id="3.50.50.60">
    <property type="entry name" value="FAD/NAD(P)-binding domain"/>
    <property type="match status" value="1"/>
</dbReference>
<dbReference type="SUPFAM" id="SSF51905">
    <property type="entry name" value="FAD/NAD(P)-binding domain"/>
    <property type="match status" value="1"/>
</dbReference>
<dbReference type="Proteomes" id="UP000288405">
    <property type="component" value="Unassembled WGS sequence"/>
</dbReference>
<organism evidence="6 7">
    <name type="scientific">Aliidiomarina sanyensis</name>
    <dbReference type="NCBI Taxonomy" id="1249555"/>
    <lineage>
        <taxon>Bacteria</taxon>
        <taxon>Pseudomonadati</taxon>
        <taxon>Pseudomonadota</taxon>
        <taxon>Gammaproteobacteria</taxon>
        <taxon>Alteromonadales</taxon>
        <taxon>Idiomarinaceae</taxon>
        <taxon>Aliidiomarina</taxon>
    </lineage>
</organism>
<evidence type="ECO:0000259" key="4">
    <source>
        <dbReference type="Pfam" id="PF03486"/>
    </source>
</evidence>
<dbReference type="Gene3D" id="2.40.30.10">
    <property type="entry name" value="Translation factors"/>
    <property type="match status" value="1"/>
</dbReference>
<protein>
    <submittedName>
        <fullName evidence="6">Aminoacetone oxidase family FAD-binding enzyme</fullName>
    </submittedName>
</protein>
<feature type="domain" description="RsdA/BaiN/AoA(So)-like Rossmann fold-like" evidence="4">
    <location>
        <begin position="12"/>
        <end position="402"/>
    </location>
</feature>
<proteinExistence type="predicted"/>
<dbReference type="InterPro" id="IPR004792">
    <property type="entry name" value="BaiN-like"/>
</dbReference>
<feature type="domain" description="RsdA/BaiN/AoA(So)-like insert" evidence="5">
    <location>
        <begin position="194"/>
        <end position="349"/>
    </location>
</feature>
<dbReference type="Pfam" id="PF22780">
    <property type="entry name" value="HI0933_like_1st"/>
    <property type="match status" value="1"/>
</dbReference>
<dbReference type="Gene3D" id="1.10.8.260">
    <property type="entry name" value="HI0933 insert domain-like"/>
    <property type="match status" value="1"/>
</dbReference>
<dbReference type="InterPro" id="IPR055178">
    <property type="entry name" value="RsdA/BaiN/AoA(So)-like_dom"/>
</dbReference>
<evidence type="ECO:0000256" key="2">
    <source>
        <dbReference type="ARBA" id="ARBA00022630"/>
    </source>
</evidence>
<dbReference type="AlphaFoldDB" id="A0A432WFT6"/>
<keyword evidence="2" id="KW-0285">Flavoprotein</keyword>
<evidence type="ECO:0000259" key="5">
    <source>
        <dbReference type="Pfam" id="PF22780"/>
    </source>
</evidence>
<dbReference type="PANTHER" id="PTHR42887">
    <property type="entry name" value="OS12G0638800 PROTEIN"/>
    <property type="match status" value="1"/>
</dbReference>
<sequence>MAEPHKSLVTVDTLILGAGAAGLMCAMQAAQRGKSTLVLDHAKQAGKKILISGGGRCNFTNLHTSPENFLSENPHFCKSALSRYTQWDFLELVNKHGIPWHEKTLGQLFCDDSAKDIVQMLLRECKSAGAKVQLRTEILSVDYDHGYRVRTSEGDFEAKSLVIATGGLSMPKLGATPLGYQIAEQFGHRIVPVRAGLVPFTLHDHDKAAYEELPGVATEVIAENQRTAFKEAMLFTHRGLSGPAMLQISSYWFPGESLEVNLLPHLDVSDLLKTARQETPKATVASCLAKHLPKRLVQALQTQSETRGVPWQHKALGDISNVEIEKISKYLHSWSVKPNGTEGYRTAEVTLGGVDVNQVSSKTMESQLQPGLYFIGEVLDVTGWLGGYNFQWAWSSGWVAGQSV</sequence>
<accession>A0A432WFT6</accession>
<dbReference type="RefSeq" id="WP_126777070.1">
    <property type="nucleotide sequence ID" value="NZ_PIPM01000007.1"/>
</dbReference>
<dbReference type="PANTHER" id="PTHR42887:SF2">
    <property type="entry name" value="OS12G0638800 PROTEIN"/>
    <property type="match status" value="1"/>
</dbReference>
<dbReference type="InterPro" id="IPR036188">
    <property type="entry name" value="FAD/NAD-bd_sf"/>
</dbReference>
<dbReference type="SUPFAM" id="SSF160996">
    <property type="entry name" value="HI0933 insert domain-like"/>
    <property type="match status" value="1"/>
</dbReference>
<comment type="caution">
    <text evidence="6">The sequence shown here is derived from an EMBL/GenBank/DDBJ whole genome shotgun (WGS) entry which is preliminary data.</text>
</comment>
<evidence type="ECO:0000256" key="3">
    <source>
        <dbReference type="ARBA" id="ARBA00022827"/>
    </source>
</evidence>